<dbReference type="EMBL" id="RBCK01000006">
    <property type="protein sequence ID" value="RKN70704.1"/>
    <property type="molecule type" value="Genomic_DNA"/>
</dbReference>
<dbReference type="InterPro" id="IPR013762">
    <property type="entry name" value="Integrase-like_cat_sf"/>
</dbReference>
<dbReference type="InterPro" id="IPR010998">
    <property type="entry name" value="Integrase_recombinase_N"/>
</dbReference>
<dbReference type="GO" id="GO:0015074">
    <property type="term" value="P:DNA integration"/>
    <property type="evidence" value="ECO:0007669"/>
    <property type="project" value="InterPro"/>
</dbReference>
<feature type="region of interest" description="Disordered" evidence="3">
    <location>
        <begin position="1"/>
        <end position="23"/>
    </location>
</feature>
<feature type="domain" description="Integrase catalytic" evidence="4">
    <location>
        <begin position="164"/>
        <end position="250"/>
    </location>
</feature>
<evidence type="ECO:0000259" key="4">
    <source>
        <dbReference type="Pfam" id="PF12835"/>
    </source>
</evidence>
<dbReference type="Gene3D" id="1.10.443.10">
    <property type="entry name" value="Intergrase catalytic core"/>
    <property type="match status" value="1"/>
</dbReference>
<keyword evidence="6" id="KW-1185">Reference proteome</keyword>
<dbReference type="RefSeq" id="WP_120719276.1">
    <property type="nucleotide sequence ID" value="NZ_RBCK01000006.1"/>
</dbReference>
<feature type="compositionally biased region" description="Basic residues" evidence="3">
    <location>
        <begin position="8"/>
        <end position="17"/>
    </location>
</feature>
<evidence type="ECO:0000256" key="3">
    <source>
        <dbReference type="SAM" id="MobiDB-lite"/>
    </source>
</evidence>
<gene>
    <name evidence="5" type="ORF">D7D54_09230</name>
</gene>
<dbReference type="Pfam" id="PF12835">
    <property type="entry name" value="Integrase_1"/>
    <property type="match status" value="1"/>
</dbReference>
<evidence type="ECO:0000256" key="1">
    <source>
        <dbReference type="ARBA" id="ARBA00023125"/>
    </source>
</evidence>
<reference evidence="5 6" key="1">
    <citation type="submission" date="2018-09" db="EMBL/GenBank/DDBJ databases">
        <title>Draft genome sequence of Streptococcus sp. KCOM 1699 (=ChDC B353).</title>
        <authorList>
            <person name="Kook J.-K."/>
            <person name="Park S.-N."/>
            <person name="Lim Y.K."/>
        </authorList>
    </citation>
    <scope>NUCLEOTIDE SEQUENCE [LARGE SCALE GENOMIC DNA]</scope>
    <source>
        <strain evidence="5 6">ChDC B353</strain>
    </source>
</reference>
<organism evidence="5 6">
    <name type="scientific">Streptococcus chosunensis</name>
    <dbReference type="NCBI Taxonomy" id="2707003"/>
    <lineage>
        <taxon>Bacteria</taxon>
        <taxon>Bacillati</taxon>
        <taxon>Bacillota</taxon>
        <taxon>Bacilli</taxon>
        <taxon>Lactobacillales</taxon>
        <taxon>Streptococcaceae</taxon>
        <taxon>Streptococcus</taxon>
        <taxon>Streptococcus mitis group</taxon>
    </lineage>
</organism>
<evidence type="ECO:0000313" key="6">
    <source>
        <dbReference type="Proteomes" id="UP000280509"/>
    </source>
</evidence>
<name>A0A3B0BEG0_9STRE</name>
<evidence type="ECO:0000313" key="5">
    <source>
        <dbReference type="EMBL" id="RKN70704.1"/>
    </source>
</evidence>
<accession>A0A3B0BEG0</accession>
<dbReference type="SUPFAM" id="SSF56349">
    <property type="entry name" value="DNA breaking-rejoining enzymes"/>
    <property type="match status" value="1"/>
</dbReference>
<proteinExistence type="predicted"/>
<dbReference type="Proteomes" id="UP000280509">
    <property type="component" value="Unassembled WGS sequence"/>
</dbReference>
<dbReference type="GO" id="GO:0003677">
    <property type="term" value="F:DNA binding"/>
    <property type="evidence" value="ECO:0007669"/>
    <property type="project" value="UniProtKB-KW"/>
</dbReference>
<dbReference type="InterPro" id="IPR011010">
    <property type="entry name" value="DNA_brk_join_enz"/>
</dbReference>
<keyword evidence="2" id="KW-0233">DNA recombination</keyword>
<evidence type="ECO:0000256" key="2">
    <source>
        <dbReference type="ARBA" id="ARBA00023172"/>
    </source>
</evidence>
<dbReference type="AlphaFoldDB" id="A0A3B0BEG0"/>
<sequence length="313" mass="36812">MASERKQSRWAKQRRLKKEKESKVPTFRQIGQERLMEMLRAGFGRSRSLDKVRGETKNRIYSKQSYVTYKNQFRYFSDWVKETNPDVRSIDEARTLVDSYLQYLIDQNRSAYSIATAKAALSKVFRTDATQFIATPIRRRADVQRSRFSVERDKHISDELERKLSQFTSATGLRRKEMLQIEAESLFFKDGRAYLNVVNGTKNGKPRVAEIMGVSEAETKMIVEFIQSKKGRLFPKLSPHYDNHYYRGIYAKRIYSFYARKEKDIPPKERYVMRKDRAGEVFDKVAMKIASQSLGHNRINVIAQSYLYNNDEN</sequence>
<dbReference type="GO" id="GO:0006310">
    <property type="term" value="P:DNA recombination"/>
    <property type="evidence" value="ECO:0007669"/>
    <property type="project" value="UniProtKB-KW"/>
</dbReference>
<dbReference type="InterPro" id="IPR024456">
    <property type="entry name" value="Integrase_catalytic_putative"/>
</dbReference>
<protein>
    <recommendedName>
        <fullName evidence="4">Integrase catalytic domain-containing protein</fullName>
    </recommendedName>
</protein>
<keyword evidence="1" id="KW-0238">DNA-binding</keyword>
<dbReference type="Gene3D" id="1.10.150.130">
    <property type="match status" value="1"/>
</dbReference>
<comment type="caution">
    <text evidence="5">The sequence shown here is derived from an EMBL/GenBank/DDBJ whole genome shotgun (WGS) entry which is preliminary data.</text>
</comment>